<evidence type="ECO:0000313" key="1">
    <source>
        <dbReference type="EMBL" id="GBG32556.1"/>
    </source>
</evidence>
<protein>
    <submittedName>
        <fullName evidence="1">Uncharacterized protein</fullName>
    </submittedName>
</protein>
<sequence length="102" mass="12083">MSKCGIHRVDPERVVVHKRAHLFAHFRPARNKLGGGHLARKNCIRDKRVLINNAWARSKLLDLFALRIQLLQSTRLKHEHLRVRRKGRNSELLLLRFKPSRR</sequence>
<organism evidence="1 2">
    <name type="scientific">Hondaea fermentalgiana</name>
    <dbReference type="NCBI Taxonomy" id="2315210"/>
    <lineage>
        <taxon>Eukaryota</taxon>
        <taxon>Sar</taxon>
        <taxon>Stramenopiles</taxon>
        <taxon>Bigyra</taxon>
        <taxon>Labyrinthulomycetes</taxon>
        <taxon>Thraustochytrida</taxon>
        <taxon>Thraustochytriidae</taxon>
        <taxon>Hondaea</taxon>
    </lineage>
</organism>
<reference evidence="1 2" key="1">
    <citation type="submission" date="2017-12" db="EMBL/GenBank/DDBJ databases">
        <title>Sequencing, de novo assembly and annotation of complete genome of a new Thraustochytrid species, strain FCC1311.</title>
        <authorList>
            <person name="Sedici K."/>
            <person name="Godart F."/>
            <person name="Aiese Cigliano R."/>
            <person name="Sanseverino W."/>
            <person name="Barakat M."/>
            <person name="Ortet P."/>
            <person name="Marechal E."/>
            <person name="Cagnac O."/>
            <person name="Amato A."/>
        </authorList>
    </citation>
    <scope>NUCLEOTIDE SEQUENCE [LARGE SCALE GENOMIC DNA]</scope>
</reference>
<dbReference type="EMBL" id="BEYU01000124">
    <property type="protein sequence ID" value="GBG32556.1"/>
    <property type="molecule type" value="Genomic_DNA"/>
</dbReference>
<keyword evidence="2" id="KW-1185">Reference proteome</keyword>
<name>A0A2R5GNT4_9STRA</name>
<proteinExistence type="predicted"/>
<dbReference type="Proteomes" id="UP000241890">
    <property type="component" value="Unassembled WGS sequence"/>
</dbReference>
<dbReference type="InParanoid" id="A0A2R5GNT4"/>
<dbReference type="AlphaFoldDB" id="A0A2R5GNT4"/>
<comment type="caution">
    <text evidence="1">The sequence shown here is derived from an EMBL/GenBank/DDBJ whole genome shotgun (WGS) entry which is preliminary data.</text>
</comment>
<gene>
    <name evidence="1" type="ORF">FCC1311_087802</name>
</gene>
<evidence type="ECO:0000313" key="2">
    <source>
        <dbReference type="Proteomes" id="UP000241890"/>
    </source>
</evidence>
<accession>A0A2R5GNT4</accession>